<evidence type="ECO:0000256" key="11">
    <source>
        <dbReference type="ARBA" id="ARBA00023157"/>
    </source>
</evidence>
<keyword evidence="7" id="KW-0677">Repeat</keyword>
<dbReference type="InterPro" id="IPR056991">
    <property type="entry name" value="TSP1_TSH7A-B_C"/>
</dbReference>
<dbReference type="FunFam" id="2.20.100.10:FF:000014">
    <property type="entry name" value="Thrombospondin type 1 domain containing 7A"/>
    <property type="match status" value="1"/>
</dbReference>
<feature type="domain" description="Spondin-like TSP1" evidence="17">
    <location>
        <begin position="745"/>
        <end position="803"/>
    </location>
</feature>
<evidence type="ECO:0000256" key="7">
    <source>
        <dbReference type="ARBA" id="ARBA00022737"/>
    </source>
</evidence>
<evidence type="ECO:0000256" key="4">
    <source>
        <dbReference type="ARBA" id="ARBA00022657"/>
    </source>
</evidence>
<dbReference type="Pfam" id="PF19030">
    <property type="entry name" value="TSP1_ADAMTS"/>
    <property type="match status" value="2"/>
</dbReference>
<keyword evidence="6 16" id="KW-0732">Signal</keyword>
<dbReference type="FunFam" id="2.20.100.10:FF:000017">
    <property type="entry name" value="Thrombospondin type 1 domain containing 7A"/>
    <property type="match status" value="1"/>
</dbReference>
<keyword evidence="8" id="KW-0221">Differentiation</keyword>
<feature type="transmembrane region" description="Helical" evidence="15">
    <location>
        <begin position="1589"/>
        <end position="1613"/>
    </location>
</feature>
<keyword evidence="5 15" id="KW-0812">Transmembrane</keyword>
<evidence type="ECO:0000259" key="18">
    <source>
        <dbReference type="Pfam" id="PF23308"/>
    </source>
</evidence>
<evidence type="ECO:0000256" key="15">
    <source>
        <dbReference type="SAM" id="Phobius"/>
    </source>
</evidence>
<keyword evidence="9 15" id="KW-1133">Transmembrane helix</keyword>
<evidence type="ECO:0000313" key="19">
    <source>
        <dbReference type="EMBL" id="KAF4107355.1"/>
    </source>
</evidence>
<reference evidence="19 20" key="1">
    <citation type="submission" date="2020-04" db="EMBL/GenBank/DDBJ databases">
        <title>Chromosome-level genome assembly of a cyprinid fish Onychostoma macrolepis by integration of Nanopore Sequencing, Bionano and Hi-C technology.</title>
        <authorList>
            <person name="Wang D."/>
        </authorList>
    </citation>
    <scope>NUCLEOTIDE SEQUENCE [LARGE SCALE GENOMIC DNA]</scope>
    <source>
        <strain evidence="19">SWU-2019</strain>
        <tissue evidence="19">Muscle</tissue>
    </source>
</reference>
<dbReference type="EMBL" id="JAAMOB010000011">
    <property type="protein sequence ID" value="KAF4107355.1"/>
    <property type="molecule type" value="Genomic_DNA"/>
</dbReference>
<dbReference type="FunFam" id="2.20.100.10:FF:000027">
    <property type="entry name" value="Thrombospondin type 1 domain containing 7A"/>
    <property type="match status" value="1"/>
</dbReference>
<dbReference type="GO" id="GO:0005886">
    <property type="term" value="C:plasma membrane"/>
    <property type="evidence" value="ECO:0007669"/>
    <property type="project" value="UniProtKB-SubCell"/>
</dbReference>
<dbReference type="Pfam" id="PF23308">
    <property type="entry name" value="TSP1_TSH7A-B_C"/>
    <property type="match status" value="1"/>
</dbReference>
<feature type="domain" description="Spondin-like TSP1" evidence="17">
    <location>
        <begin position="1276"/>
        <end position="1329"/>
    </location>
</feature>
<evidence type="ECO:0000256" key="13">
    <source>
        <dbReference type="ARBA" id="ARBA00023273"/>
    </source>
</evidence>
<protein>
    <recommendedName>
        <fullName evidence="14">Thrombospondin type-1 domain-containing protein 7A</fullName>
    </recommendedName>
</protein>
<dbReference type="FunFam" id="2.20.100.10:FF:000019">
    <property type="entry name" value="Thrombospondin type 1 domain containing 7A"/>
    <property type="match status" value="1"/>
</dbReference>
<keyword evidence="3" id="KW-1003">Cell membrane</keyword>
<evidence type="ECO:0000256" key="9">
    <source>
        <dbReference type="ARBA" id="ARBA00022989"/>
    </source>
</evidence>
<evidence type="ECO:0000259" key="17">
    <source>
        <dbReference type="Pfam" id="PF19028"/>
    </source>
</evidence>
<dbReference type="PANTHER" id="PTHR11311:SF7">
    <property type="entry name" value="THROMBOSPONDIN TYPE-1 DOMAIN-CONTAINING PROTEIN 7B"/>
    <property type="match status" value="1"/>
</dbReference>
<dbReference type="FunFam" id="2.20.100.10:FF:000018">
    <property type="entry name" value="Thrombospondin type 1 domain containing 7A"/>
    <property type="match status" value="1"/>
</dbReference>
<dbReference type="SUPFAM" id="SSF82895">
    <property type="entry name" value="TSP-1 type 1 repeat"/>
    <property type="match status" value="8"/>
</dbReference>
<feature type="domain" description="Spondin-like TSP1" evidence="17">
    <location>
        <begin position="1023"/>
        <end position="1069"/>
    </location>
</feature>
<proteinExistence type="predicted"/>
<dbReference type="GO" id="GO:0001525">
    <property type="term" value="P:angiogenesis"/>
    <property type="evidence" value="ECO:0007669"/>
    <property type="project" value="UniProtKB-KW"/>
</dbReference>
<feature type="domain" description="Spondin-like TSP1" evidence="17">
    <location>
        <begin position="343"/>
        <end position="396"/>
    </location>
</feature>
<dbReference type="PANTHER" id="PTHR11311">
    <property type="entry name" value="SPONDIN"/>
    <property type="match status" value="1"/>
</dbReference>
<comment type="subcellular location">
    <subcellularLocation>
        <location evidence="1">Cell membrane</location>
        <topology evidence="1">Single-pass type I membrane protein</topology>
    </subcellularLocation>
    <subcellularLocation>
        <location evidence="2">Cell projection</location>
    </subcellularLocation>
</comment>
<dbReference type="FunFam" id="2.20.100.10:FF:000050">
    <property type="entry name" value="Thrombospondin type 1 domain containing 7B"/>
    <property type="match status" value="1"/>
</dbReference>
<keyword evidence="11" id="KW-1015">Disulfide bond</keyword>
<organism evidence="19 20">
    <name type="scientific">Onychostoma macrolepis</name>
    <dbReference type="NCBI Taxonomy" id="369639"/>
    <lineage>
        <taxon>Eukaryota</taxon>
        <taxon>Metazoa</taxon>
        <taxon>Chordata</taxon>
        <taxon>Craniata</taxon>
        <taxon>Vertebrata</taxon>
        <taxon>Euteleostomi</taxon>
        <taxon>Actinopterygii</taxon>
        <taxon>Neopterygii</taxon>
        <taxon>Teleostei</taxon>
        <taxon>Ostariophysi</taxon>
        <taxon>Cypriniformes</taxon>
        <taxon>Cyprinidae</taxon>
        <taxon>Acrossocheilinae</taxon>
        <taxon>Onychostoma</taxon>
    </lineage>
</organism>
<keyword evidence="13" id="KW-0966">Cell projection</keyword>
<keyword evidence="10 15" id="KW-0472">Membrane</keyword>
<evidence type="ECO:0000256" key="5">
    <source>
        <dbReference type="ARBA" id="ARBA00022692"/>
    </source>
</evidence>
<evidence type="ECO:0000256" key="14">
    <source>
        <dbReference type="ARBA" id="ARBA00069078"/>
    </source>
</evidence>
<dbReference type="GO" id="GO:0042995">
    <property type="term" value="C:cell projection"/>
    <property type="evidence" value="ECO:0007669"/>
    <property type="project" value="UniProtKB-SubCell"/>
</dbReference>
<evidence type="ECO:0000256" key="1">
    <source>
        <dbReference type="ARBA" id="ARBA00004251"/>
    </source>
</evidence>
<dbReference type="InterPro" id="IPR051418">
    <property type="entry name" value="Spondin/Thrombospondin_T1"/>
</dbReference>
<dbReference type="Proteomes" id="UP000579812">
    <property type="component" value="Unassembled WGS sequence"/>
</dbReference>
<keyword evidence="12" id="KW-0325">Glycoprotein</keyword>
<dbReference type="Pfam" id="PF19028">
    <property type="entry name" value="TSP1_spondin"/>
    <property type="match status" value="5"/>
</dbReference>
<evidence type="ECO:0000256" key="2">
    <source>
        <dbReference type="ARBA" id="ARBA00004316"/>
    </source>
</evidence>
<evidence type="ECO:0000256" key="3">
    <source>
        <dbReference type="ARBA" id="ARBA00022475"/>
    </source>
</evidence>
<feature type="signal peptide" evidence="16">
    <location>
        <begin position="1"/>
        <end position="32"/>
    </location>
</feature>
<dbReference type="Gene3D" id="2.20.100.10">
    <property type="entry name" value="Thrombospondin type-1 (TSP1) repeat"/>
    <property type="match status" value="9"/>
</dbReference>
<feature type="chain" id="PRO_5029868535" description="Thrombospondin type-1 domain-containing protein 7A" evidence="16">
    <location>
        <begin position="33"/>
        <end position="1699"/>
    </location>
</feature>
<dbReference type="FunFam" id="2.20.100.10:FF:000031">
    <property type="entry name" value="Thrombospondin type 1 domain containing 7A"/>
    <property type="match status" value="1"/>
</dbReference>
<comment type="caution">
    <text evidence="19">The sequence shown here is derived from an EMBL/GenBank/DDBJ whole genome shotgun (WGS) entry which is preliminary data.</text>
</comment>
<dbReference type="SMART" id="SM00209">
    <property type="entry name" value="TSP1"/>
    <property type="match status" value="12"/>
</dbReference>
<dbReference type="InterPro" id="IPR036383">
    <property type="entry name" value="TSP1_rpt_sf"/>
</dbReference>
<evidence type="ECO:0000313" key="20">
    <source>
        <dbReference type="Proteomes" id="UP000579812"/>
    </source>
</evidence>
<evidence type="ECO:0000256" key="6">
    <source>
        <dbReference type="ARBA" id="ARBA00022729"/>
    </source>
</evidence>
<evidence type="ECO:0000256" key="8">
    <source>
        <dbReference type="ARBA" id="ARBA00022782"/>
    </source>
</evidence>
<dbReference type="GO" id="GO:0030036">
    <property type="term" value="P:actin cytoskeleton organization"/>
    <property type="evidence" value="ECO:0007669"/>
    <property type="project" value="TreeGrafter"/>
</dbReference>
<gene>
    <name evidence="19" type="ORF">G5714_011719</name>
</gene>
<dbReference type="GO" id="GO:0030154">
    <property type="term" value="P:cell differentiation"/>
    <property type="evidence" value="ECO:0007669"/>
    <property type="project" value="UniProtKB-KW"/>
</dbReference>
<dbReference type="PROSITE" id="PS50092">
    <property type="entry name" value="TSP1"/>
    <property type="match status" value="11"/>
</dbReference>
<keyword evidence="4" id="KW-0037">Angiogenesis</keyword>
<dbReference type="InterPro" id="IPR044004">
    <property type="entry name" value="TSP1_spondin_dom"/>
</dbReference>
<sequence length="1699" mass="189070">MAFLKGEITFVFSLWASLLYVALMSLPLGAEAPKRSQYIWKTGVWGVCVANDCGSVGLQSRSVWCVHSEGWSTHQSNCFPSDRPAHQRVCVKMCEWQKDLFEWRLSPWGPCTPSPLLPASRCVTAQRGVQSRDVVCVKRTNDTTVSQHVCEAFSAVPEREQACLLPCPIDCVVSAFTHWSTCSRTCGSALQQRTRHVLAAPLYGGADCPSFTQTRPCNYEKAHPALCPSDQQEYSYSLWVGPWSPCRLKGTAPVGKTTVDFGFGLDGKKTVKASYTIKRHAEINYHQNHYDERGHKVSWEITIGYQTRQLRCMRSDGKNAMLSLCDHDNSPVNFRSCMMPRDCKVSDWSQWSPCSKTCRTSDQSPGFRIRSRSLERAAIGGGEPCPSLEEKANCNVLEDTLPLCPRYEWRVTDWRPCQVTPLLSQQDHRHNNTSILCGRGIRTREAYCVRIHDNTVPSHMNRPVGRNLCTGPLPLLAEPCFIPCQKHCPLTPWSPWGPCLHDNCSELQGRRGFRVRTRSVIKESSVVSESCPHVSEAMTCDDPVCLQWRVTSQGPCVPLNGSCGPGFQEQTPECLSATGDPVPNDQCPGDPPPVRLPCEMPCPGDCVLGQWSPWTSCSQSCSSKHQEGKQSRSRLVLALPGKYGKPCPPAPELEQWRPCGTHSCTVYYWDTSPWDPCIPNTITEESKGNSTTPQMENDATCGTGVQMRQVTCRRAGNGHVLPKRCPESSRPDSIQSCPLPCQIHCIVTPFSEWSACPTSCLSVNANAPTQSRHRIIIQRPANGGQECPDTLYEERECDPPPLCPTYRWQTHRWHQCILVPDSVRQAVGGPAEACGIGLETREVTCVGADDSPADMTDCVRWAGLMPVPVRECRVPCRDECSFTSWSRFSQCQGCASWRTRSRSLIGRSKKRWRCQQEESFPLLEKEACPCSEFHTQPQGPWSPCLLSPAKNIAGHPFIQGVSHQSQKAVQGWRAQRKNSECGHGKRFRALACLDHMGRLVEPALCSSPGFEEESCHVPCSTDCKLSEWSNWSSCSASCGGGVKVRSQWLREKPFNGGRPCPKLNYKNQVSEVLPCYSDCSQYVWEVESWSMCVLNPPNNLTNAEPSQPVCGEGFRTGTIRCLKSGGENQDEVVDDSLCDQEEKPITVETCLLPCPAHCVTSEWSQWTKCTVDCNEGDLRWRSRSVLRWPEGDHTCPDLNQTQACINTTCLKYSYVYSDWSSCQLSENAVCGRGIKTRLLNCVRSDGKLVELSMCKELGPSRGKLSAPCEVGCPVNCLITEWSTWSECSHTCGSQSQMTRSRVVLQPASEGGRPCPSQLSQTRPCPIRPCYSWILGDWRPCRVEGADCGEGASRREISCVVHWGSLSGPPQPVPAEDKMCVGNSQSKVSEIELLQPCTIPCPGECHLTKWSPWSSCQLLCLDGRSFETWGQQARSRAVVTQVPENQDTCPRQMYETRPCRGGTCLSYEWMTGEWRHNRRLVWCQRSDGVNVTGGCIAQNQPSAIRQCHPPCTKPFSFCTQNGVCGCEKGFTEVMTSHGFLDYCTRTPGLDHKKADVKTTAGHLRPEHARNKNHIKDWALQPLGPDGRVKLWVYGLMAAGFVVILLLIIMSFLLCKNPEDSPSSSPQKALALAYDGDVDMSHIVPCFYVCDAECLRGFIESLLRVASHRTALICQALRSGRLTKLPLVRFSILTEDGLFRG</sequence>
<accession>A0A7J6CLB2</accession>
<evidence type="ECO:0000256" key="10">
    <source>
        <dbReference type="ARBA" id="ARBA00023136"/>
    </source>
</evidence>
<keyword evidence="20" id="KW-1185">Reference proteome</keyword>
<evidence type="ECO:0000256" key="16">
    <source>
        <dbReference type="SAM" id="SignalP"/>
    </source>
</evidence>
<feature type="domain" description="Spondin-like TSP1" evidence="17">
    <location>
        <begin position="171"/>
        <end position="220"/>
    </location>
</feature>
<dbReference type="InterPro" id="IPR000884">
    <property type="entry name" value="TSP1_rpt"/>
</dbReference>
<name>A0A7J6CLB2_9TELE</name>
<feature type="domain" description="Thrombospondin type-1" evidence="18">
    <location>
        <begin position="1508"/>
        <end position="1547"/>
    </location>
</feature>
<dbReference type="Pfam" id="PF00090">
    <property type="entry name" value="TSP_1"/>
    <property type="match status" value="3"/>
</dbReference>
<dbReference type="FunFam" id="2.20.100.10:FF:000015">
    <property type="entry name" value="Thrombospondin, type I, domain containing 7A"/>
    <property type="match status" value="1"/>
</dbReference>
<evidence type="ECO:0000256" key="12">
    <source>
        <dbReference type="ARBA" id="ARBA00023180"/>
    </source>
</evidence>